<evidence type="ECO:0000313" key="5">
    <source>
        <dbReference type="Proteomes" id="UP000004691"/>
    </source>
</evidence>
<keyword evidence="1 4" id="KW-0808">Transferase</keyword>
<dbReference type="HOGENOM" id="CLU_105788_3_0_11"/>
<feature type="domain" description="N-acetyltransferase" evidence="3">
    <location>
        <begin position="20"/>
        <end position="174"/>
    </location>
</feature>
<evidence type="ECO:0000259" key="3">
    <source>
        <dbReference type="PROSITE" id="PS51186"/>
    </source>
</evidence>
<protein>
    <submittedName>
        <fullName evidence="4">Sortase-like acyltransferase</fullName>
    </submittedName>
</protein>
<sequence>MTDLLSPEKSTTVRVIADAVTIREFDSTDLPGIRAMSHHLSARSLYQRFFAGTPAIPAALLRQLAQVDHDRQDAVVAVADHLVVGLAQAVRTEPGTAEIGVLVVDAWQNRGLGRTLVTALAERALPRGIGEFRASVLPGNEPARHALTRLWPGAVGSVDEDCLLYRLPLAPLLSASHLAPARVPGGLRRCVAVR</sequence>
<dbReference type="SUPFAM" id="SSF55729">
    <property type="entry name" value="Acyl-CoA N-acyltransferases (Nat)"/>
    <property type="match status" value="1"/>
</dbReference>
<dbReference type="Proteomes" id="UP000004691">
    <property type="component" value="Unassembled WGS sequence"/>
</dbReference>
<dbReference type="InterPro" id="IPR016181">
    <property type="entry name" value="Acyl_CoA_acyltransferase"/>
</dbReference>
<keyword evidence="5" id="KW-1185">Reference proteome</keyword>
<dbReference type="PANTHER" id="PTHR43877">
    <property type="entry name" value="AMINOALKYLPHOSPHONATE N-ACETYLTRANSFERASE-RELATED-RELATED"/>
    <property type="match status" value="1"/>
</dbReference>
<name>I0UX57_9PSEU</name>
<dbReference type="RefSeq" id="WP_006236559.1">
    <property type="nucleotide sequence ID" value="NZ_JH636049.1"/>
</dbReference>
<dbReference type="InterPro" id="IPR050832">
    <property type="entry name" value="Bact_Acetyltransf"/>
</dbReference>
<gene>
    <name evidence="4" type="ORF">SacxiDRAFT_0178</name>
</gene>
<accession>I0UX57</accession>
<dbReference type="Pfam" id="PF00583">
    <property type="entry name" value="Acetyltransf_1"/>
    <property type="match status" value="1"/>
</dbReference>
<evidence type="ECO:0000256" key="2">
    <source>
        <dbReference type="ARBA" id="ARBA00023315"/>
    </source>
</evidence>
<keyword evidence="2 4" id="KW-0012">Acyltransferase</keyword>
<dbReference type="GO" id="GO:0016747">
    <property type="term" value="F:acyltransferase activity, transferring groups other than amino-acyl groups"/>
    <property type="evidence" value="ECO:0007669"/>
    <property type="project" value="InterPro"/>
</dbReference>
<dbReference type="PROSITE" id="PS51186">
    <property type="entry name" value="GNAT"/>
    <property type="match status" value="1"/>
</dbReference>
<proteinExistence type="predicted"/>
<dbReference type="AlphaFoldDB" id="I0UX57"/>
<evidence type="ECO:0000313" key="4">
    <source>
        <dbReference type="EMBL" id="EID52460.1"/>
    </source>
</evidence>
<dbReference type="CDD" id="cd04301">
    <property type="entry name" value="NAT_SF"/>
    <property type="match status" value="1"/>
</dbReference>
<dbReference type="EMBL" id="JH636049">
    <property type="protein sequence ID" value="EID52460.1"/>
    <property type="molecule type" value="Genomic_DNA"/>
</dbReference>
<organism evidence="4 5">
    <name type="scientific">Saccharomonospora xinjiangensis XJ-54</name>
    <dbReference type="NCBI Taxonomy" id="882086"/>
    <lineage>
        <taxon>Bacteria</taxon>
        <taxon>Bacillati</taxon>
        <taxon>Actinomycetota</taxon>
        <taxon>Actinomycetes</taxon>
        <taxon>Pseudonocardiales</taxon>
        <taxon>Pseudonocardiaceae</taxon>
        <taxon>Saccharomonospora</taxon>
    </lineage>
</organism>
<dbReference type="InterPro" id="IPR000182">
    <property type="entry name" value="GNAT_dom"/>
</dbReference>
<dbReference type="eggNOG" id="COG0456">
    <property type="taxonomic scope" value="Bacteria"/>
</dbReference>
<evidence type="ECO:0000256" key="1">
    <source>
        <dbReference type="ARBA" id="ARBA00022679"/>
    </source>
</evidence>
<dbReference type="Gene3D" id="3.40.630.30">
    <property type="match status" value="1"/>
</dbReference>
<reference evidence="4 5" key="1">
    <citation type="submission" date="2012-01" db="EMBL/GenBank/DDBJ databases">
        <title>Improved High-Quality Draft sequence of Saccharomonospora xinjiangensis XJ-54.</title>
        <authorList>
            <consortium name="US DOE Joint Genome Institute"/>
            <person name="Lucas S."/>
            <person name="Han J."/>
            <person name="Lapidus A."/>
            <person name="Cheng J.-F."/>
            <person name="Goodwin L."/>
            <person name="Pitluck S."/>
            <person name="Peters L."/>
            <person name="Mikhailova N."/>
            <person name="Teshima H."/>
            <person name="Detter J.C."/>
            <person name="Han C."/>
            <person name="Tapia R."/>
            <person name="Land M."/>
            <person name="Hauser L."/>
            <person name="Kyrpides N."/>
            <person name="Ivanova N."/>
            <person name="Pagani I."/>
            <person name="Brambilla E.-M."/>
            <person name="Klenk H.-P."/>
            <person name="Woyke T."/>
        </authorList>
    </citation>
    <scope>NUCLEOTIDE SEQUENCE [LARGE SCALE GENOMIC DNA]</scope>
    <source>
        <strain evidence="4 5">XJ-54</strain>
    </source>
</reference>